<feature type="compositionally biased region" description="Low complexity" evidence="1">
    <location>
        <begin position="91"/>
        <end position="103"/>
    </location>
</feature>
<proteinExistence type="predicted"/>
<protein>
    <submittedName>
        <fullName evidence="2">Uncharacterized protein</fullName>
    </submittedName>
</protein>
<name>A0A927RDU5_9ACTN</name>
<feature type="compositionally biased region" description="Low complexity" evidence="1">
    <location>
        <begin position="143"/>
        <end position="155"/>
    </location>
</feature>
<keyword evidence="3" id="KW-1185">Reference proteome</keyword>
<gene>
    <name evidence="2" type="ORF">HEB94_009660</name>
</gene>
<dbReference type="EMBL" id="JADBEM010000001">
    <property type="protein sequence ID" value="MBE1612812.1"/>
    <property type="molecule type" value="Genomic_DNA"/>
</dbReference>
<sequence length="195" mass="19694">MSVRRPIHDVALSPPATASRHPRLWFPASAKHRRTEEGPAVVSSRALPGGIRRPSAALVGLFLTVLVCAGYPGGSVPLLSGAHRTAVLTGAQSAGTTTAGPATPRKTSSRGHAYTAPAPGHTTGHRGDLARAATPQHSHRKLGTGPAPAAGAVGPHGWDPNLPAASTPRSPDRAHPAAAFLGGTGVRAPPAPRTA</sequence>
<comment type="caution">
    <text evidence="2">The sequence shown here is derived from an EMBL/GenBank/DDBJ whole genome shotgun (WGS) entry which is preliminary data.</text>
</comment>
<dbReference type="AlphaFoldDB" id="A0A927RDU5"/>
<evidence type="ECO:0000313" key="2">
    <source>
        <dbReference type="EMBL" id="MBE1612812.1"/>
    </source>
</evidence>
<dbReference type="Proteomes" id="UP000638648">
    <property type="component" value="Unassembled WGS sequence"/>
</dbReference>
<feature type="region of interest" description="Disordered" evidence="1">
    <location>
        <begin position="91"/>
        <end position="195"/>
    </location>
</feature>
<evidence type="ECO:0000256" key="1">
    <source>
        <dbReference type="SAM" id="MobiDB-lite"/>
    </source>
</evidence>
<organism evidence="2 3">
    <name type="scientific">Actinopolymorpha pittospori</name>
    <dbReference type="NCBI Taxonomy" id="648752"/>
    <lineage>
        <taxon>Bacteria</taxon>
        <taxon>Bacillati</taxon>
        <taxon>Actinomycetota</taxon>
        <taxon>Actinomycetes</taxon>
        <taxon>Propionibacteriales</taxon>
        <taxon>Actinopolymorphaceae</taxon>
        <taxon>Actinopolymorpha</taxon>
    </lineage>
</organism>
<evidence type="ECO:0000313" key="3">
    <source>
        <dbReference type="Proteomes" id="UP000638648"/>
    </source>
</evidence>
<accession>A0A927RDU5</accession>
<reference evidence="2" key="1">
    <citation type="submission" date="2020-10" db="EMBL/GenBank/DDBJ databases">
        <title>Sequencing the genomes of 1000 actinobacteria strains.</title>
        <authorList>
            <person name="Klenk H.-P."/>
        </authorList>
    </citation>
    <scope>NUCLEOTIDE SEQUENCE</scope>
    <source>
        <strain evidence="2">DSM 45354</strain>
    </source>
</reference>